<sequence>MDAEVQSLLTACGLDHDRATVLAEFDDPIPELIANATGEVTDEDSRGDLQKPSGEVSAEAGGHGRHNEHYHGASSEKFWPQTTFVPFRSQR</sequence>
<feature type="region of interest" description="Disordered" evidence="1">
    <location>
        <begin position="39"/>
        <end position="75"/>
    </location>
</feature>
<evidence type="ECO:0000313" key="2">
    <source>
        <dbReference type="EMBL" id="GAA1752806.1"/>
    </source>
</evidence>
<name>A0ABP4WJC6_9MICO</name>
<proteinExistence type="predicted"/>
<evidence type="ECO:0000313" key="3">
    <source>
        <dbReference type="Proteomes" id="UP001501475"/>
    </source>
</evidence>
<reference evidence="3" key="1">
    <citation type="journal article" date="2019" name="Int. J. Syst. Evol. Microbiol.">
        <title>The Global Catalogue of Microorganisms (GCM) 10K type strain sequencing project: providing services to taxonomists for standard genome sequencing and annotation.</title>
        <authorList>
            <consortium name="The Broad Institute Genomics Platform"/>
            <consortium name="The Broad Institute Genome Sequencing Center for Infectious Disease"/>
            <person name="Wu L."/>
            <person name="Ma J."/>
        </authorList>
    </citation>
    <scope>NUCLEOTIDE SEQUENCE [LARGE SCALE GENOMIC DNA]</scope>
    <source>
        <strain evidence="3">JCM 15591</strain>
    </source>
</reference>
<organism evidence="2 3">
    <name type="scientific">Nostocoides vanveenii</name>
    <dbReference type="NCBI Taxonomy" id="330835"/>
    <lineage>
        <taxon>Bacteria</taxon>
        <taxon>Bacillati</taxon>
        <taxon>Actinomycetota</taxon>
        <taxon>Actinomycetes</taxon>
        <taxon>Micrococcales</taxon>
        <taxon>Intrasporangiaceae</taxon>
        <taxon>Nostocoides</taxon>
    </lineage>
</organism>
<evidence type="ECO:0000256" key="1">
    <source>
        <dbReference type="SAM" id="MobiDB-lite"/>
    </source>
</evidence>
<protein>
    <submittedName>
        <fullName evidence="2">Uncharacterized protein</fullName>
    </submittedName>
</protein>
<keyword evidence="3" id="KW-1185">Reference proteome</keyword>
<comment type="caution">
    <text evidence="2">The sequence shown here is derived from an EMBL/GenBank/DDBJ whole genome shotgun (WGS) entry which is preliminary data.</text>
</comment>
<dbReference type="Proteomes" id="UP001501475">
    <property type="component" value="Unassembled WGS sequence"/>
</dbReference>
<gene>
    <name evidence="2" type="ORF">GCM10009810_10960</name>
</gene>
<accession>A0ABP4WJC6</accession>
<dbReference type="EMBL" id="BAAAPN010000029">
    <property type="protein sequence ID" value="GAA1752806.1"/>
    <property type="molecule type" value="Genomic_DNA"/>
</dbReference>